<dbReference type="AlphaFoldDB" id="A0A0T6AW27"/>
<dbReference type="CDD" id="cd02022">
    <property type="entry name" value="DPCK"/>
    <property type="match status" value="1"/>
</dbReference>
<dbReference type="Gene3D" id="3.40.50.300">
    <property type="entry name" value="P-loop containing nucleotide triphosphate hydrolases"/>
    <property type="match status" value="1"/>
</dbReference>
<accession>A0A0T6AW27</accession>
<evidence type="ECO:0000256" key="2">
    <source>
        <dbReference type="ARBA" id="ARBA00022840"/>
    </source>
</evidence>
<comment type="caution">
    <text evidence="3">The sequence shown here is derived from an EMBL/GenBank/DDBJ whole genome shotgun (WGS) entry which is preliminary data.</text>
</comment>
<dbReference type="Proteomes" id="UP000051574">
    <property type="component" value="Unassembled WGS sequence"/>
</dbReference>
<dbReference type="Pfam" id="PF01121">
    <property type="entry name" value="CoaE"/>
    <property type="match status" value="1"/>
</dbReference>
<reference evidence="3 4" key="1">
    <citation type="submission" date="2015-09" db="EMBL/GenBank/DDBJ databases">
        <title>Draft genome of the scarab beetle Oryctes borbonicus.</title>
        <authorList>
            <person name="Meyer J.M."/>
            <person name="Markov G.V."/>
            <person name="Baskaran P."/>
            <person name="Herrmann M."/>
            <person name="Sommer R.J."/>
            <person name="Roedelsperger C."/>
        </authorList>
    </citation>
    <scope>NUCLEOTIDE SEQUENCE [LARGE SCALE GENOMIC DNA]</scope>
    <source>
        <strain evidence="3">OB123</strain>
        <tissue evidence="3">Whole animal</tissue>
    </source>
</reference>
<evidence type="ECO:0000313" key="4">
    <source>
        <dbReference type="Proteomes" id="UP000051574"/>
    </source>
</evidence>
<dbReference type="OrthoDB" id="330671at2759"/>
<name>A0A0T6AW27_9SCAR</name>
<dbReference type="InterPro" id="IPR001977">
    <property type="entry name" value="Depp_CoAkinase"/>
</dbReference>
<sequence>YIIDCDKSAHKLYTPGKAAHAKIVGEFGEDIVASNGEIDRRKLGTVVFKDLKQLQKLNSLLWPMIMEEVQQEIRNCNADVVVVEAAILLGAGWDKRCHEIWATIIPPEEAIRRLQERNNLTAEEAKRRLSAQMENKKYVEAANVVICTLWPIDYTRTQIDKAWNLLKERISS</sequence>
<feature type="non-terminal residue" evidence="3">
    <location>
        <position position="1"/>
    </location>
</feature>
<protein>
    <recommendedName>
        <fullName evidence="5">Dephospho-CoA kinase</fullName>
    </recommendedName>
</protein>
<dbReference type="InterPro" id="IPR027417">
    <property type="entry name" value="P-loop_NTPase"/>
</dbReference>
<dbReference type="PROSITE" id="PS51219">
    <property type="entry name" value="DPCK"/>
    <property type="match status" value="1"/>
</dbReference>
<dbReference type="PANTHER" id="PTHR10695:SF46">
    <property type="entry name" value="BIFUNCTIONAL COENZYME A SYNTHASE-RELATED"/>
    <property type="match status" value="1"/>
</dbReference>
<keyword evidence="1" id="KW-0547">Nucleotide-binding</keyword>
<proteinExistence type="predicted"/>
<evidence type="ECO:0008006" key="5">
    <source>
        <dbReference type="Google" id="ProtNLM"/>
    </source>
</evidence>
<gene>
    <name evidence="3" type="ORF">AMK59_8052</name>
</gene>
<keyword evidence="4" id="KW-1185">Reference proteome</keyword>
<evidence type="ECO:0000313" key="3">
    <source>
        <dbReference type="EMBL" id="KRT79204.1"/>
    </source>
</evidence>
<dbReference type="GO" id="GO:0004140">
    <property type="term" value="F:dephospho-CoA kinase activity"/>
    <property type="evidence" value="ECO:0007669"/>
    <property type="project" value="InterPro"/>
</dbReference>
<keyword evidence="2" id="KW-0067">ATP-binding</keyword>
<dbReference type="EMBL" id="LJIG01022695">
    <property type="protein sequence ID" value="KRT79204.1"/>
    <property type="molecule type" value="Genomic_DNA"/>
</dbReference>
<dbReference type="GO" id="GO:0005524">
    <property type="term" value="F:ATP binding"/>
    <property type="evidence" value="ECO:0007669"/>
    <property type="project" value="UniProtKB-KW"/>
</dbReference>
<dbReference type="SUPFAM" id="SSF52540">
    <property type="entry name" value="P-loop containing nucleoside triphosphate hydrolases"/>
    <property type="match status" value="1"/>
</dbReference>
<dbReference type="GO" id="GO:0015937">
    <property type="term" value="P:coenzyme A biosynthetic process"/>
    <property type="evidence" value="ECO:0007669"/>
    <property type="project" value="InterPro"/>
</dbReference>
<dbReference type="NCBIfam" id="TIGR00152">
    <property type="entry name" value="dephospho-CoA kinase"/>
    <property type="match status" value="1"/>
</dbReference>
<evidence type="ECO:0000256" key="1">
    <source>
        <dbReference type="ARBA" id="ARBA00022741"/>
    </source>
</evidence>
<dbReference type="PANTHER" id="PTHR10695">
    <property type="entry name" value="DEPHOSPHO-COA KINASE-RELATED"/>
    <property type="match status" value="1"/>
</dbReference>
<organism evidence="3 4">
    <name type="scientific">Oryctes borbonicus</name>
    <dbReference type="NCBI Taxonomy" id="1629725"/>
    <lineage>
        <taxon>Eukaryota</taxon>
        <taxon>Metazoa</taxon>
        <taxon>Ecdysozoa</taxon>
        <taxon>Arthropoda</taxon>
        <taxon>Hexapoda</taxon>
        <taxon>Insecta</taxon>
        <taxon>Pterygota</taxon>
        <taxon>Neoptera</taxon>
        <taxon>Endopterygota</taxon>
        <taxon>Coleoptera</taxon>
        <taxon>Polyphaga</taxon>
        <taxon>Scarabaeiformia</taxon>
        <taxon>Scarabaeidae</taxon>
        <taxon>Dynastinae</taxon>
        <taxon>Oryctes</taxon>
    </lineage>
</organism>